<feature type="compositionally biased region" description="Low complexity" evidence="9">
    <location>
        <begin position="2279"/>
        <end position="2295"/>
    </location>
</feature>
<feature type="compositionally biased region" description="Polar residues" evidence="9">
    <location>
        <begin position="1223"/>
        <end position="1255"/>
    </location>
</feature>
<dbReference type="InterPro" id="IPR000953">
    <property type="entry name" value="Chromo/chromo_shadow_dom"/>
</dbReference>
<dbReference type="SUPFAM" id="SSF46774">
    <property type="entry name" value="ARID-like"/>
    <property type="match status" value="1"/>
</dbReference>
<feature type="compositionally biased region" description="Polar residues" evidence="9">
    <location>
        <begin position="1824"/>
        <end position="1853"/>
    </location>
</feature>
<dbReference type="CDD" id="cd16100">
    <property type="entry name" value="ARID"/>
    <property type="match status" value="1"/>
</dbReference>
<dbReference type="InterPro" id="IPR002999">
    <property type="entry name" value="Tudor"/>
</dbReference>
<feature type="compositionally biased region" description="Low complexity" evidence="9">
    <location>
        <begin position="931"/>
        <end position="958"/>
    </location>
</feature>
<feature type="compositionally biased region" description="Gly residues" evidence="9">
    <location>
        <begin position="605"/>
        <end position="631"/>
    </location>
</feature>
<dbReference type="InterPro" id="IPR016197">
    <property type="entry name" value="Chromo-like_dom_sf"/>
</dbReference>
<dbReference type="InterPro" id="IPR051232">
    <property type="entry name" value="ARID/SWI1_ChromRemod"/>
</dbReference>
<dbReference type="FunFam" id="1.10.150.60:FF:000013">
    <property type="entry name" value="AT-rich interactive domain-containing protein 4B"/>
    <property type="match status" value="1"/>
</dbReference>
<evidence type="ECO:0000256" key="7">
    <source>
        <dbReference type="ARBA" id="ARBA00023163"/>
    </source>
</evidence>
<dbReference type="GO" id="GO:0005694">
    <property type="term" value="C:chromosome"/>
    <property type="evidence" value="ECO:0007669"/>
    <property type="project" value="UniProtKB-ARBA"/>
</dbReference>
<dbReference type="Gene3D" id="2.30.30.140">
    <property type="match status" value="3"/>
</dbReference>
<feature type="compositionally biased region" description="Basic and acidic residues" evidence="9">
    <location>
        <begin position="525"/>
        <end position="542"/>
    </location>
</feature>
<dbReference type="SMART" id="SM00333">
    <property type="entry name" value="TUDOR"/>
    <property type="match status" value="2"/>
</dbReference>
<dbReference type="GO" id="GO:0005634">
    <property type="term" value="C:nucleus"/>
    <property type="evidence" value="ECO:0007669"/>
    <property type="project" value="TreeGrafter"/>
</dbReference>
<feature type="compositionally biased region" description="Low complexity" evidence="9">
    <location>
        <begin position="852"/>
        <end position="893"/>
    </location>
</feature>
<dbReference type="SMART" id="SM00501">
    <property type="entry name" value="BRIGHT"/>
    <property type="match status" value="1"/>
</dbReference>
<feature type="region of interest" description="Disordered" evidence="9">
    <location>
        <begin position="2267"/>
        <end position="2410"/>
    </location>
</feature>
<dbReference type="InterPro" id="IPR036431">
    <property type="entry name" value="ARID_dom_sf"/>
</dbReference>
<keyword evidence="2" id="KW-0597">Phosphoprotein</keyword>
<feature type="compositionally biased region" description="Low complexity" evidence="9">
    <location>
        <begin position="2155"/>
        <end position="2167"/>
    </location>
</feature>
<keyword evidence="1" id="KW-1017">Isopeptide bond</keyword>
<dbReference type="SUPFAM" id="SSF54160">
    <property type="entry name" value="Chromo domain-like"/>
    <property type="match status" value="1"/>
</dbReference>
<dbReference type="CDD" id="cd20390">
    <property type="entry name" value="Tudor_ARID4_rpt2"/>
    <property type="match status" value="1"/>
</dbReference>
<feature type="compositionally biased region" description="Basic and acidic residues" evidence="9">
    <location>
        <begin position="1937"/>
        <end position="1952"/>
    </location>
</feature>
<feature type="compositionally biased region" description="Low complexity" evidence="9">
    <location>
        <begin position="1581"/>
        <end position="1591"/>
    </location>
</feature>
<evidence type="ECO:0000313" key="11">
    <source>
        <dbReference type="EnsemblMetazoa" id="ACUA011324-PA"/>
    </source>
</evidence>
<organism evidence="11 12">
    <name type="scientific">Anopheles culicifacies</name>
    <dbReference type="NCBI Taxonomy" id="139723"/>
    <lineage>
        <taxon>Eukaryota</taxon>
        <taxon>Metazoa</taxon>
        <taxon>Ecdysozoa</taxon>
        <taxon>Arthropoda</taxon>
        <taxon>Hexapoda</taxon>
        <taxon>Insecta</taxon>
        <taxon>Pterygota</taxon>
        <taxon>Neoptera</taxon>
        <taxon>Endopterygota</taxon>
        <taxon>Diptera</taxon>
        <taxon>Nematocera</taxon>
        <taxon>Culicoidea</taxon>
        <taxon>Culicidae</taxon>
        <taxon>Anophelinae</taxon>
        <taxon>Anopheles</taxon>
        <taxon>culicifacies species complex</taxon>
    </lineage>
</organism>
<feature type="compositionally biased region" description="Polar residues" evidence="9">
    <location>
        <begin position="1399"/>
        <end position="1410"/>
    </location>
</feature>
<dbReference type="InterPro" id="IPR025995">
    <property type="entry name" value="Tudor-knot"/>
</dbReference>
<evidence type="ECO:0000256" key="5">
    <source>
        <dbReference type="ARBA" id="ARBA00023015"/>
    </source>
</evidence>
<feature type="compositionally biased region" description="Low complexity" evidence="9">
    <location>
        <begin position="1363"/>
        <end position="1377"/>
    </location>
</feature>
<accession>A0A182M7D4</accession>
<feature type="region of interest" description="Disordered" evidence="9">
    <location>
        <begin position="1644"/>
        <end position="1684"/>
    </location>
</feature>
<keyword evidence="4" id="KW-0156">Chromatin regulator</keyword>
<feature type="compositionally biased region" description="Polar residues" evidence="9">
    <location>
        <begin position="1886"/>
        <end position="1936"/>
    </location>
</feature>
<dbReference type="VEuPathDB" id="VectorBase:ACUA011324"/>
<feature type="compositionally biased region" description="Polar residues" evidence="9">
    <location>
        <begin position="1295"/>
        <end position="1309"/>
    </location>
</feature>
<dbReference type="Gene3D" id="1.10.150.60">
    <property type="entry name" value="ARID DNA-binding domain"/>
    <property type="match status" value="1"/>
</dbReference>
<evidence type="ECO:0000256" key="2">
    <source>
        <dbReference type="ARBA" id="ARBA00022553"/>
    </source>
</evidence>
<proteinExistence type="predicted"/>
<reference evidence="12" key="1">
    <citation type="submission" date="2013-09" db="EMBL/GenBank/DDBJ databases">
        <title>The Genome Sequence of Anopheles culicifacies species A.</title>
        <authorList>
            <consortium name="The Broad Institute Genomics Platform"/>
            <person name="Neafsey D.E."/>
            <person name="Besansky N."/>
            <person name="Howell P."/>
            <person name="Walton C."/>
            <person name="Young S.K."/>
            <person name="Zeng Q."/>
            <person name="Gargeya S."/>
            <person name="Fitzgerald M."/>
            <person name="Haas B."/>
            <person name="Abouelleil A."/>
            <person name="Allen A.W."/>
            <person name="Alvarado L."/>
            <person name="Arachchi H.M."/>
            <person name="Berlin A.M."/>
            <person name="Chapman S.B."/>
            <person name="Gainer-Dewar J."/>
            <person name="Goldberg J."/>
            <person name="Griggs A."/>
            <person name="Gujja S."/>
            <person name="Hansen M."/>
            <person name="Howarth C."/>
            <person name="Imamovic A."/>
            <person name="Ireland A."/>
            <person name="Larimer J."/>
            <person name="McCowan C."/>
            <person name="Murphy C."/>
            <person name="Pearson M."/>
            <person name="Poon T.W."/>
            <person name="Priest M."/>
            <person name="Roberts A."/>
            <person name="Saif S."/>
            <person name="Shea T."/>
            <person name="Sisk P."/>
            <person name="Sykes S."/>
            <person name="Wortman J."/>
            <person name="Nusbaum C."/>
            <person name="Birren B."/>
        </authorList>
    </citation>
    <scope>NUCLEOTIDE SEQUENCE [LARGE SCALE GENOMIC DNA]</scope>
    <source>
        <strain evidence="12">A-37</strain>
    </source>
</reference>
<evidence type="ECO:0000256" key="4">
    <source>
        <dbReference type="ARBA" id="ARBA00022853"/>
    </source>
</evidence>
<feature type="compositionally biased region" description="Polar residues" evidence="9">
    <location>
        <begin position="1191"/>
        <end position="1203"/>
    </location>
</feature>
<feature type="region of interest" description="Disordered" evidence="9">
    <location>
        <begin position="449"/>
        <end position="653"/>
    </location>
</feature>
<keyword evidence="7" id="KW-0804">Transcription</keyword>
<dbReference type="GO" id="GO:0006325">
    <property type="term" value="P:chromatin organization"/>
    <property type="evidence" value="ECO:0007669"/>
    <property type="project" value="UniProtKB-KW"/>
</dbReference>
<feature type="region of interest" description="Disordered" evidence="9">
    <location>
        <begin position="2152"/>
        <end position="2188"/>
    </location>
</feature>
<keyword evidence="6" id="KW-0238">DNA-binding</keyword>
<feature type="compositionally biased region" description="Polar residues" evidence="9">
    <location>
        <begin position="2496"/>
        <end position="2505"/>
    </location>
</feature>
<feature type="compositionally biased region" description="Gly residues" evidence="9">
    <location>
        <begin position="899"/>
        <end position="911"/>
    </location>
</feature>
<feature type="compositionally biased region" description="Basic and acidic residues" evidence="9">
    <location>
        <begin position="1563"/>
        <end position="1580"/>
    </location>
</feature>
<feature type="compositionally biased region" description="Low complexity" evidence="9">
    <location>
        <begin position="1280"/>
        <end position="1294"/>
    </location>
</feature>
<dbReference type="EnsemblMetazoa" id="ACUA011324-RA">
    <property type="protein sequence ID" value="ACUA011324-PA"/>
    <property type="gene ID" value="ACUA011324"/>
</dbReference>
<feature type="compositionally biased region" description="Low complexity" evidence="9">
    <location>
        <begin position="1608"/>
        <end position="1621"/>
    </location>
</feature>
<evidence type="ECO:0000256" key="9">
    <source>
        <dbReference type="SAM" id="MobiDB-lite"/>
    </source>
</evidence>
<feature type="compositionally biased region" description="Polar residues" evidence="9">
    <location>
        <begin position="2168"/>
        <end position="2188"/>
    </location>
</feature>
<feature type="region of interest" description="Disordered" evidence="9">
    <location>
        <begin position="712"/>
        <end position="1056"/>
    </location>
</feature>
<dbReference type="CDD" id="cd20389">
    <property type="entry name" value="Tudor_ARID4_rpt1"/>
    <property type="match status" value="1"/>
</dbReference>
<dbReference type="GO" id="GO:0006357">
    <property type="term" value="P:regulation of transcription by RNA polymerase II"/>
    <property type="evidence" value="ECO:0007669"/>
    <property type="project" value="TreeGrafter"/>
</dbReference>
<dbReference type="Proteomes" id="UP000075883">
    <property type="component" value="Unassembled WGS sequence"/>
</dbReference>
<evidence type="ECO:0000256" key="6">
    <source>
        <dbReference type="ARBA" id="ARBA00023125"/>
    </source>
</evidence>
<feature type="region of interest" description="Disordered" evidence="9">
    <location>
        <begin position="394"/>
        <end position="417"/>
    </location>
</feature>
<dbReference type="PANTHER" id="PTHR13964:SF27">
    <property type="entry name" value="HAT-TRICK, ISOFORM D"/>
    <property type="match status" value="1"/>
</dbReference>
<feature type="compositionally biased region" description="Polar residues" evidence="9">
    <location>
        <begin position="1337"/>
        <end position="1349"/>
    </location>
</feature>
<feature type="compositionally biased region" description="Basic and acidic residues" evidence="9">
    <location>
        <begin position="588"/>
        <end position="604"/>
    </location>
</feature>
<keyword evidence="3" id="KW-0832">Ubl conjugation</keyword>
<feature type="compositionally biased region" description="Polar residues" evidence="9">
    <location>
        <begin position="758"/>
        <end position="793"/>
    </location>
</feature>
<protein>
    <recommendedName>
        <fullName evidence="10">ARID domain-containing protein</fullName>
    </recommendedName>
</protein>
<dbReference type="FunFam" id="2.30.30.140:FF:000097">
    <property type="entry name" value="AT-rich interactive domain-containing protein 4B"/>
    <property type="match status" value="1"/>
</dbReference>
<dbReference type="Pfam" id="PF11717">
    <property type="entry name" value="Tudor-knot"/>
    <property type="match status" value="1"/>
</dbReference>
<dbReference type="PROSITE" id="PS51011">
    <property type="entry name" value="ARID"/>
    <property type="match status" value="1"/>
</dbReference>
<feature type="compositionally biased region" description="Basic and acidic residues" evidence="9">
    <location>
        <begin position="1657"/>
        <end position="1670"/>
    </location>
</feature>
<reference evidence="11" key="2">
    <citation type="submission" date="2020-05" db="UniProtKB">
        <authorList>
            <consortium name="EnsemblMetazoa"/>
        </authorList>
    </citation>
    <scope>IDENTIFICATION</scope>
    <source>
        <strain evidence="11">A-37</strain>
    </source>
</reference>
<feature type="region of interest" description="Disordered" evidence="9">
    <location>
        <begin position="1161"/>
        <end position="1410"/>
    </location>
</feature>
<feature type="compositionally biased region" description="Basic and acidic residues" evidence="9">
    <location>
        <begin position="921"/>
        <end position="930"/>
    </location>
</feature>
<dbReference type="InterPro" id="IPR001606">
    <property type="entry name" value="ARID_dom"/>
</dbReference>
<feature type="compositionally biased region" description="Low complexity" evidence="9">
    <location>
        <begin position="725"/>
        <end position="746"/>
    </location>
</feature>
<feature type="region of interest" description="Disordered" evidence="9">
    <location>
        <begin position="121"/>
        <end position="176"/>
    </location>
</feature>
<feature type="compositionally biased region" description="Low complexity" evidence="9">
    <location>
        <begin position="1484"/>
        <end position="1498"/>
    </location>
</feature>
<keyword evidence="5" id="KW-0805">Transcription regulation</keyword>
<evidence type="ECO:0000256" key="3">
    <source>
        <dbReference type="ARBA" id="ARBA00022843"/>
    </source>
</evidence>
<dbReference type="SUPFAM" id="SSF63748">
    <property type="entry name" value="Tudor/PWWP/MBT"/>
    <property type="match status" value="1"/>
</dbReference>
<feature type="compositionally biased region" description="Polar residues" evidence="9">
    <location>
        <begin position="2329"/>
        <end position="2340"/>
    </location>
</feature>
<dbReference type="FunFam" id="2.30.30.140:FF:000009">
    <property type="entry name" value="AT-rich interactive domain-containing protein 4B"/>
    <property type="match status" value="1"/>
</dbReference>
<feature type="compositionally biased region" description="Acidic residues" evidence="9">
    <location>
        <begin position="1437"/>
        <end position="1447"/>
    </location>
</feature>
<evidence type="ECO:0000256" key="8">
    <source>
        <dbReference type="ARBA" id="ARBA00023242"/>
    </source>
</evidence>
<feature type="compositionally biased region" description="Acidic residues" evidence="9">
    <location>
        <begin position="1012"/>
        <end position="1021"/>
    </location>
</feature>
<feature type="compositionally biased region" description="Polar residues" evidence="9">
    <location>
        <begin position="457"/>
        <end position="480"/>
    </location>
</feature>
<feature type="compositionally biased region" description="Polar residues" evidence="9">
    <location>
        <begin position="973"/>
        <end position="994"/>
    </location>
</feature>
<sequence length="2505" mass="263778">MQQVDDPPYLTVGTEVSAKYKGAFCEAKVRKVVRNIKCKVAYKQQGLGSGVVSDDQIKGALRVGATVEVKHPERKEYVEATLTKIQDCSQYTVVFDDGDITTLRRSALCLKSGRHFNESETLDQLPLTHPEHFGNPVIGGRRGRRSRHLLPDESSDEEDEPTTHSRSNASDKEENIGKVVCVETSDNKKKNPKENWFPGLVVAPTAQDTVRIRVKDEYLVRSFKDGRYYTVPKKEATEFTRDSVNRSEAAAVSAAIEYMDNDVLPPHWDREALFGTSGSCSDSDQELETDSSDDEPTEEKDHFVAQLYKFMDDRGTPLNKAPSITNRDVDLYRLFRAVQKLHGYNRVTTQNQWKQIALRLGFSPATASITNLVKQAYKKFLFSFEEFNRKLGCTMVPHPKTSRTKGRSLVRASSVQSPKLAEKEKLLTAKEKAASAAAADASAKASSSAAAAGEASNSTVEESGNTSESSAAESTVLRPSSTKRKVGGGKVKALVDKFEEKEKEREKEKISVKGGGESSGSSGGGKKEDVAMASAVKKEKIGAKAKSVEPVIEKRGRKRKDADSVDSKKDERENTAGIGVSSTSGTERSIKQEKQSSSSRKEEGGGGGGSGGGPPGSGSSSVGGNGSGPGTVSGRTVSPVSGLAAGSSVPDFPIEVGDKLKVYYDEQKVTYEAKVIEIAKQEGNPIYLVHYTGWNTRYDEWVRKERIAENLTNSKTKKGKSSANTPTGSGSAGKGPSSGSTSSAGDKTPKVAKRSRGNSKGEQSSGPGGNSTPRSTTPNVGRNKSPATPSNRRPLTRGGSSAATGSSLSASAAAAGRRTSNNTDISSSLSVPTDPDNTSDTDSDEPMLKKCTTNSTSSTTSSNSSISISSTSTKVSTTAEAGSSSDAAAISDEFSNGASKGGGGVGGVGGGRDYDLNQIRSELKGFKELKSPGSPASDTTTTTTTTAGAGDGPASTSSVTDVPKHLIPKQEPNMHTRSSSTDTKEPLSSSSTPLATIKKELTAPVTVKEEESTVTEEDDEPEKSSESETLSEEDSSQSSNKAFSSSPITTMVDSDTAETPLAAGLVMSPKILGSPPPSVECDDSSSTEPLITVANKAADAKASLEKGTASIKKEAIDGGACSEKTATVPSVVGKPPIKTYGTAATIIANSEKMAFCTVRDASTENEMKPQLGETASKDSVLESPSKIIPPSVSQTAGVSPSISARSKANAAEDKAAAAGSNIVFPSTPSGRTNTSSLTTPVKASYGSSPSATTGNGKDDSTVPSQGVIIAAGSSARAIKSPKSSPSTTPSTSSSVTAQDDSKVNPSTISPVGATKEANNSSPHGGGFSSLRAEKKQTSMQHSGPGSATTVMERKFTLGRDGNSAFSSPPSSQSALSAGTPATSLKHGSSGLLGEKKHFSSSTLTPAQNKLLSKEALSIKSLFESTASRMEEKISDVYEFEDEYDDPADTGSGPLGVVGAASGTPGSGTGPRKLVSDVPPAEVVSSLSLTSSTGSSSLGGQFGDEKRKKPLQRKSAAVAVDPLDTSNFGPSSYSGTLKRAKKPSPVKTEPTGVDNKSPKGSGILRREPQKDKEDKEQKLPAEGEAGTAAAEALRATVSSVDPLKEKSALKTTSAAVTTSSQTGLTTAFVQTPVKSDSTFDVLRKSPSFNLVTPGPLGGKEETFKSQEDVETKPTPPSLPATTTPGIFTPVISASSISSGGVNERSISAVLYPHGKGPSTSVLLAKAGDESQKEEPTLENCKKYFNDMNFEFDAPNVKKPPSIADKVLKALSEKLQQQQQQQTIKSEKPDFPKFMPSSMHHHSLPNTPKSIINSGLLSSPAMESGTPMSISSTVHPTIKSESISSGATTVSSYTPTMMGVTKPVSLGGNGTLHSGKPLEGMKTEPEDTNVSTTKSSPISTDSKGATNQPHGTSTASAGGAQKIQSLEQIPTSRSNDLSESLRKLDPDSRFIHDDESTDSNDSEHRLIIEDAESQGSGEPVTGAAIAHSQTVLTSSALPSTAAVIVHYESKQTSSVISAKKELFEEKPRSAASSITLEMASAASAAAVAAVADKEKLILKQDRTGPSDALPLSHVKEDSAKSFSGVPTVSTEKKALGGAKQSHLETIILMNTASRGMSSEEYLMHKVHEQQPPLQQRNDGEVRKDVLQFTGQKQHDNSVVPTTTSVITSTGSNESLGSSTLSLNQKDSPTQSMHYLQSQPQAQAPNNESLSLLLCEETIPGSPAPKDHDRMSQSTVGRKVYAETPLVPVSSSSSSSFLPPQNIQTATDLKPVPMDLEPPVVTITIGGNTTISSTSQSGQTGGTGSFTSNLQQQQQQQQSLRNKVTSGGGESTADTPNSSPRDSVSQDETHDQESLSPMKKRRQRKPSEEPTLKRRRTGNTSLGGYGFGNNGSNTSYGRNQRGLTTSNATDSEDNSDNLAAFHRSSSLIFVGSKTGRPCQYNFLVNLDPSLNSNHRIGIIRKKIQELRKTYNAIKAELASIDRRRKKLRRRERENKKQAKLNSASAGNN</sequence>
<dbReference type="SMART" id="SM00298">
    <property type="entry name" value="CHROMO"/>
    <property type="match status" value="1"/>
</dbReference>
<dbReference type="Pfam" id="PF08169">
    <property type="entry name" value="RBB1NT"/>
    <property type="match status" value="1"/>
</dbReference>
<keyword evidence="8" id="KW-0539">Nucleus</keyword>
<evidence type="ECO:0000313" key="12">
    <source>
        <dbReference type="Proteomes" id="UP000075883"/>
    </source>
</evidence>
<dbReference type="STRING" id="139723.A0A182M7D4"/>
<feature type="compositionally biased region" description="Low complexity" evidence="9">
    <location>
        <begin position="2302"/>
        <end position="2315"/>
    </location>
</feature>
<feature type="compositionally biased region" description="Basic and acidic residues" evidence="9">
    <location>
        <begin position="493"/>
        <end position="511"/>
    </location>
</feature>
<feature type="compositionally biased region" description="Basic and acidic residues" evidence="9">
    <location>
        <begin position="560"/>
        <end position="574"/>
    </location>
</feature>
<feature type="domain" description="ARID" evidence="10">
    <location>
        <begin position="297"/>
        <end position="389"/>
    </location>
</feature>
<dbReference type="InterPro" id="IPR012603">
    <property type="entry name" value="ARID4A/B_PWWP"/>
</dbReference>
<dbReference type="SMART" id="SM01014">
    <property type="entry name" value="ARID"/>
    <property type="match status" value="1"/>
</dbReference>
<feature type="compositionally biased region" description="Low complexity" evidence="9">
    <location>
        <begin position="1036"/>
        <end position="1046"/>
    </location>
</feature>
<dbReference type="PANTHER" id="PTHR13964">
    <property type="entry name" value="RBP-RELATED"/>
    <property type="match status" value="1"/>
</dbReference>
<dbReference type="GO" id="GO:0000976">
    <property type="term" value="F:transcription cis-regulatory region binding"/>
    <property type="evidence" value="ECO:0007669"/>
    <property type="project" value="TreeGrafter"/>
</dbReference>
<name>A0A182M7D4_9DIPT</name>
<feature type="compositionally biased region" description="Polar residues" evidence="9">
    <location>
        <begin position="2387"/>
        <end position="2406"/>
    </location>
</feature>
<dbReference type="EMBL" id="AXCM01000691">
    <property type="status" value="NOT_ANNOTATED_CDS"/>
    <property type="molecule type" value="Genomic_DNA"/>
</dbReference>
<feature type="region of interest" description="Disordered" evidence="9">
    <location>
        <begin position="2483"/>
        <end position="2505"/>
    </location>
</feature>
<evidence type="ECO:0000259" key="10">
    <source>
        <dbReference type="PROSITE" id="PS51011"/>
    </source>
</evidence>
<evidence type="ECO:0000256" key="1">
    <source>
        <dbReference type="ARBA" id="ARBA00022499"/>
    </source>
</evidence>
<feature type="compositionally biased region" description="Low complexity" evidence="9">
    <location>
        <begin position="796"/>
        <end position="820"/>
    </location>
</feature>
<feature type="compositionally biased region" description="Polar residues" evidence="9">
    <location>
        <begin position="1523"/>
        <end position="1534"/>
    </location>
</feature>
<feature type="region of interest" description="Disordered" evidence="9">
    <location>
        <begin position="1437"/>
        <end position="1621"/>
    </location>
</feature>
<dbReference type="Pfam" id="PF01388">
    <property type="entry name" value="ARID"/>
    <property type="match status" value="1"/>
</dbReference>
<feature type="region of interest" description="Disordered" evidence="9">
    <location>
        <begin position="275"/>
        <end position="299"/>
    </location>
</feature>
<feature type="compositionally biased region" description="Gly residues" evidence="9">
    <location>
        <begin position="513"/>
        <end position="524"/>
    </location>
</feature>
<keyword evidence="12" id="KW-1185">Reference proteome</keyword>
<feature type="region of interest" description="Disordered" evidence="9">
    <location>
        <begin position="1819"/>
        <end position="1961"/>
    </location>
</feature>
<feature type="compositionally biased region" description="Basic and acidic residues" evidence="9">
    <location>
        <begin position="997"/>
        <end position="1011"/>
    </location>
</feature>
<feature type="compositionally biased region" description="Acidic residues" evidence="9">
    <location>
        <begin position="283"/>
        <end position="298"/>
    </location>
</feature>